<keyword evidence="1" id="KW-0472">Membrane</keyword>
<reference evidence="2" key="1">
    <citation type="submission" date="2018-05" db="EMBL/GenBank/DDBJ databases">
        <authorList>
            <person name="Lanie J.A."/>
            <person name="Ng W.-L."/>
            <person name="Kazmierczak K.M."/>
            <person name="Andrzejewski T.M."/>
            <person name="Davidsen T.M."/>
            <person name="Wayne K.J."/>
            <person name="Tettelin H."/>
            <person name="Glass J.I."/>
            <person name="Rusch D."/>
            <person name="Podicherti R."/>
            <person name="Tsui H.-C.T."/>
            <person name="Winkler M.E."/>
        </authorList>
    </citation>
    <scope>NUCLEOTIDE SEQUENCE</scope>
</reference>
<sequence>MDWLNATLSGVGLALIVYGLYLAWPPLAFLVGGGVVLRVAWSLDGGDS</sequence>
<gene>
    <name evidence="2" type="ORF">METZ01_LOCUS355534</name>
</gene>
<evidence type="ECO:0000256" key="1">
    <source>
        <dbReference type="SAM" id="Phobius"/>
    </source>
</evidence>
<name>A0A382RYW7_9ZZZZ</name>
<dbReference type="AlphaFoldDB" id="A0A382RYW7"/>
<keyword evidence="1" id="KW-0812">Transmembrane</keyword>
<protein>
    <submittedName>
        <fullName evidence="2">Uncharacterized protein</fullName>
    </submittedName>
</protein>
<feature type="transmembrane region" description="Helical" evidence="1">
    <location>
        <begin position="12"/>
        <end position="41"/>
    </location>
</feature>
<accession>A0A382RYW7</accession>
<keyword evidence="1" id="KW-1133">Transmembrane helix</keyword>
<dbReference type="EMBL" id="UINC01125089">
    <property type="protein sequence ID" value="SVD02680.1"/>
    <property type="molecule type" value="Genomic_DNA"/>
</dbReference>
<proteinExistence type="predicted"/>
<organism evidence="2">
    <name type="scientific">marine metagenome</name>
    <dbReference type="NCBI Taxonomy" id="408172"/>
    <lineage>
        <taxon>unclassified sequences</taxon>
        <taxon>metagenomes</taxon>
        <taxon>ecological metagenomes</taxon>
    </lineage>
</organism>
<evidence type="ECO:0000313" key="2">
    <source>
        <dbReference type="EMBL" id="SVD02680.1"/>
    </source>
</evidence>